<reference evidence="3" key="1">
    <citation type="submission" date="2021-01" db="EMBL/GenBank/DDBJ databases">
        <authorList>
            <person name="Li R."/>
            <person name="Bekaert M."/>
        </authorList>
    </citation>
    <scope>NUCLEOTIDE SEQUENCE</scope>
    <source>
        <strain evidence="3">Farmed</strain>
    </source>
</reference>
<feature type="domain" description="Death" evidence="2">
    <location>
        <begin position="59"/>
        <end position="129"/>
    </location>
</feature>
<sequence length="172" mass="20136">MKHHLPHDAFYMTVITVLDMESNVAISSSYMPKEITEFLHARRISKICDNLPNMEIVSQLAHSLDIPDKILRRTEHRYPDSLYLIAYDILNAWKQDCPYLAEEDKVQCLTEALEEIEMNKLAYEIKEEFQAWQMSPNSEYEICFCEIKSKKRALSIPCSVEESPQKSTRIDM</sequence>
<proteinExistence type="predicted"/>
<evidence type="ECO:0000313" key="3">
    <source>
        <dbReference type="EMBL" id="CAE1293109.1"/>
    </source>
</evidence>
<feature type="coiled-coil region" evidence="1">
    <location>
        <begin position="99"/>
        <end position="126"/>
    </location>
</feature>
<dbReference type="AlphaFoldDB" id="A0A812DC48"/>
<organism evidence="3 4">
    <name type="scientific">Acanthosepion pharaonis</name>
    <name type="common">Pharaoh cuttlefish</name>
    <name type="synonym">Sepia pharaonis</name>
    <dbReference type="NCBI Taxonomy" id="158019"/>
    <lineage>
        <taxon>Eukaryota</taxon>
        <taxon>Metazoa</taxon>
        <taxon>Spiralia</taxon>
        <taxon>Lophotrochozoa</taxon>
        <taxon>Mollusca</taxon>
        <taxon>Cephalopoda</taxon>
        <taxon>Coleoidea</taxon>
        <taxon>Decapodiformes</taxon>
        <taxon>Sepiida</taxon>
        <taxon>Sepiina</taxon>
        <taxon>Sepiidae</taxon>
        <taxon>Acanthosepion</taxon>
    </lineage>
</organism>
<keyword evidence="1" id="KW-0175">Coiled coil</keyword>
<evidence type="ECO:0000256" key="1">
    <source>
        <dbReference type="SAM" id="Coils"/>
    </source>
</evidence>
<keyword evidence="4" id="KW-1185">Reference proteome</keyword>
<dbReference type="EMBL" id="CAHIKZ030002865">
    <property type="protein sequence ID" value="CAE1293109.1"/>
    <property type="molecule type" value="Genomic_DNA"/>
</dbReference>
<gene>
    <name evidence="3" type="ORF">SPHA_49636</name>
</gene>
<evidence type="ECO:0000259" key="2">
    <source>
        <dbReference type="PROSITE" id="PS50017"/>
    </source>
</evidence>
<dbReference type="SUPFAM" id="SSF47986">
    <property type="entry name" value="DEATH domain"/>
    <property type="match status" value="1"/>
</dbReference>
<dbReference type="GO" id="GO:0007165">
    <property type="term" value="P:signal transduction"/>
    <property type="evidence" value="ECO:0007669"/>
    <property type="project" value="InterPro"/>
</dbReference>
<evidence type="ECO:0000313" key="4">
    <source>
        <dbReference type="Proteomes" id="UP000597762"/>
    </source>
</evidence>
<dbReference type="Pfam" id="PF00531">
    <property type="entry name" value="Death"/>
    <property type="match status" value="1"/>
</dbReference>
<dbReference type="PROSITE" id="PS50017">
    <property type="entry name" value="DEATH_DOMAIN"/>
    <property type="match status" value="1"/>
</dbReference>
<dbReference type="InterPro" id="IPR011029">
    <property type="entry name" value="DEATH-like_dom_sf"/>
</dbReference>
<name>A0A812DC48_ACAPH</name>
<dbReference type="Gene3D" id="1.10.533.10">
    <property type="entry name" value="Death Domain, Fas"/>
    <property type="match status" value="1"/>
</dbReference>
<dbReference type="CDD" id="cd01670">
    <property type="entry name" value="Death"/>
    <property type="match status" value="1"/>
</dbReference>
<dbReference type="Proteomes" id="UP000597762">
    <property type="component" value="Unassembled WGS sequence"/>
</dbReference>
<accession>A0A812DC48</accession>
<protein>
    <recommendedName>
        <fullName evidence="2">Death domain-containing protein</fullName>
    </recommendedName>
</protein>
<dbReference type="InterPro" id="IPR000488">
    <property type="entry name" value="Death_dom"/>
</dbReference>
<comment type="caution">
    <text evidence="3">The sequence shown here is derived from an EMBL/GenBank/DDBJ whole genome shotgun (WGS) entry which is preliminary data.</text>
</comment>